<gene>
    <name evidence="3" type="ORF">VHEMI03104</name>
</gene>
<dbReference type="EMBL" id="CDHN01000001">
    <property type="protein sequence ID" value="CEJ83073.1"/>
    <property type="molecule type" value="Genomic_DNA"/>
</dbReference>
<accession>A0A0A1SRI8</accession>
<dbReference type="STRING" id="1531966.A0A0A1SRI8"/>
<reference evidence="3 4" key="1">
    <citation type="journal article" date="2015" name="Genome Announc.">
        <title>Draft Genome Sequence and Gene Annotation of the Entomopathogenic Fungus Verticillium hemipterigenum.</title>
        <authorList>
            <person name="Horn F."/>
            <person name="Habel A."/>
            <person name="Scharf D.H."/>
            <person name="Dworschak J."/>
            <person name="Brakhage A.A."/>
            <person name="Guthke R."/>
            <person name="Hertweck C."/>
            <person name="Linde J."/>
        </authorList>
    </citation>
    <scope>NUCLEOTIDE SEQUENCE [LARGE SCALE GENOMIC DNA]</scope>
</reference>
<dbReference type="InterPro" id="IPR037238">
    <property type="entry name" value="YbiA-like_sf"/>
</dbReference>
<dbReference type="InterPro" id="IPR012816">
    <property type="entry name" value="NADAR"/>
</dbReference>
<evidence type="ECO:0000313" key="4">
    <source>
        <dbReference type="Proteomes" id="UP000039046"/>
    </source>
</evidence>
<dbReference type="HOGENOM" id="CLU_1143230_0_0_1"/>
<dbReference type="Proteomes" id="UP000039046">
    <property type="component" value="Unassembled WGS sequence"/>
</dbReference>
<dbReference type="OrthoDB" id="206452at2759"/>
<dbReference type="Pfam" id="PF08719">
    <property type="entry name" value="NADAR"/>
    <property type="match status" value="1"/>
</dbReference>
<sequence length="243" mass="27529">MHALWGDGMPSDSTRHTKFSSRSALSASHPQHRYNTQPPCPFSKDVPSISPNSNQLNWQSKCRIKTPPCTFGAKQSQRPATSLNGSPHHSQTTKIPRYSTRQLSSTFPFSILQVLHTNLFSYMMYQKAILFNDTAIAARTLTAKHPRDVKSLGRKVKNFDQDIWVANRERIVFEGNMLKFRDETLKAQLLATGDAEIVEASPYDDIWGIGYRAEHADAVRADWGQNLLGKALMEVRKQLKEKE</sequence>
<organism evidence="3 4">
    <name type="scientific">[Torrubiella] hemipterigena</name>
    <dbReference type="NCBI Taxonomy" id="1531966"/>
    <lineage>
        <taxon>Eukaryota</taxon>
        <taxon>Fungi</taxon>
        <taxon>Dikarya</taxon>
        <taxon>Ascomycota</taxon>
        <taxon>Pezizomycotina</taxon>
        <taxon>Sordariomycetes</taxon>
        <taxon>Hypocreomycetidae</taxon>
        <taxon>Hypocreales</taxon>
        <taxon>Clavicipitaceae</taxon>
        <taxon>Clavicipitaceae incertae sedis</taxon>
        <taxon>'Torrubiella' clade</taxon>
    </lineage>
</organism>
<feature type="region of interest" description="Disordered" evidence="1">
    <location>
        <begin position="1"/>
        <end position="48"/>
    </location>
</feature>
<proteinExistence type="predicted"/>
<dbReference type="AlphaFoldDB" id="A0A0A1SRI8"/>
<dbReference type="CDD" id="cd15457">
    <property type="entry name" value="NADAR"/>
    <property type="match status" value="1"/>
</dbReference>
<evidence type="ECO:0000259" key="2">
    <source>
        <dbReference type="Pfam" id="PF08719"/>
    </source>
</evidence>
<feature type="compositionally biased region" description="Polar residues" evidence="1">
    <location>
        <begin position="20"/>
        <end position="37"/>
    </location>
</feature>
<protein>
    <recommendedName>
        <fullName evidence="2">NADAR domain-containing protein</fullName>
    </recommendedName>
</protein>
<dbReference type="NCBIfam" id="TIGR02464">
    <property type="entry name" value="ribofla_fusion"/>
    <property type="match status" value="1"/>
</dbReference>
<evidence type="ECO:0000313" key="3">
    <source>
        <dbReference type="EMBL" id="CEJ83073.1"/>
    </source>
</evidence>
<keyword evidence="4" id="KW-1185">Reference proteome</keyword>
<dbReference type="Gene3D" id="1.10.357.40">
    <property type="entry name" value="YbiA-like"/>
    <property type="match status" value="1"/>
</dbReference>
<feature type="domain" description="NADAR" evidence="2">
    <location>
        <begin position="115"/>
        <end position="240"/>
    </location>
</feature>
<dbReference type="SUPFAM" id="SSF143990">
    <property type="entry name" value="YbiA-like"/>
    <property type="match status" value="1"/>
</dbReference>
<feature type="region of interest" description="Disordered" evidence="1">
    <location>
        <begin position="69"/>
        <end position="95"/>
    </location>
</feature>
<name>A0A0A1SRI8_9HYPO</name>
<evidence type="ECO:0000256" key="1">
    <source>
        <dbReference type="SAM" id="MobiDB-lite"/>
    </source>
</evidence>
<feature type="compositionally biased region" description="Polar residues" evidence="1">
    <location>
        <begin position="73"/>
        <end position="95"/>
    </location>
</feature>